<sequence length="514" mass="61329">RLTTLYLILKNLQNQIERDQKNFTKIFYETRTDSENFLYIVETNESKEKAKTNIDFMHIWNAYNTIYKWFQNKANTTEDASPRAILAPTLLRDTKVIWYEVNETESKSIDIFTRLNIGKIPLTNAELIKAMFLQKGNFSEEKATLKQIQIASEWDTIEKTLQDDAFWFFIYNPNNHLKYDNRIEYLFDLMKNRTKDSEYYHTFNEFQKNFSSLKKDNKPDIDKIWLEIKKYFLTFEEWFKDYVLFHYVGFLVDCGKSIDTIKKESENKSKIEFKDYLKGVIKTEVNRPIDDLEYGDKQVKKVLLLFNIQTVLETQKSEMRFPFHKYKLDEWDIEHVRSQTEKEIKGNARMEWSKDILDYFTGFSDIVKAKEELIKQKEESTNEKAIAICSQLIEWVCSEEFDDEKFSIIYNEVIEYFKESSTPENINSIANLALLDAATNRSYKNALFPIKRKRIIENDKNGLFVPIATKNLFLKYYSRKLGEVMYWNTHDGEDYLKAIAETLKDFLPLKIQKR</sequence>
<dbReference type="Pfam" id="PF03235">
    <property type="entry name" value="GmrSD_N"/>
    <property type="match status" value="1"/>
</dbReference>
<organism evidence="2">
    <name type="scientific">termite gut metagenome</name>
    <dbReference type="NCBI Taxonomy" id="433724"/>
    <lineage>
        <taxon>unclassified sequences</taxon>
        <taxon>metagenomes</taxon>
        <taxon>organismal metagenomes</taxon>
    </lineage>
</organism>
<dbReference type="InterPro" id="IPR004919">
    <property type="entry name" value="GmrSD_N"/>
</dbReference>
<evidence type="ECO:0000259" key="1">
    <source>
        <dbReference type="Pfam" id="PF03235"/>
    </source>
</evidence>
<dbReference type="AlphaFoldDB" id="A0A5J4QQF1"/>
<dbReference type="EMBL" id="SNRY01002644">
    <property type="protein sequence ID" value="KAA6324126.1"/>
    <property type="molecule type" value="Genomic_DNA"/>
</dbReference>
<protein>
    <recommendedName>
        <fullName evidence="1">GmrSD restriction endonucleases N-terminal domain-containing protein</fullName>
    </recommendedName>
</protein>
<proteinExistence type="predicted"/>
<name>A0A5J4QQF1_9ZZZZ</name>
<feature type="non-terminal residue" evidence="2">
    <location>
        <position position="1"/>
    </location>
</feature>
<comment type="caution">
    <text evidence="2">The sequence shown here is derived from an EMBL/GenBank/DDBJ whole genome shotgun (WGS) entry which is preliminary data.</text>
</comment>
<feature type="domain" description="GmrSD restriction endonucleases N-terminal" evidence="1">
    <location>
        <begin position="1"/>
        <end position="132"/>
    </location>
</feature>
<gene>
    <name evidence="2" type="ORF">EZS27_026510</name>
</gene>
<evidence type="ECO:0000313" key="2">
    <source>
        <dbReference type="EMBL" id="KAA6324126.1"/>
    </source>
</evidence>
<accession>A0A5J4QQF1</accession>
<reference evidence="2" key="1">
    <citation type="submission" date="2019-03" db="EMBL/GenBank/DDBJ databases">
        <title>Single cell metagenomics reveals metabolic interactions within the superorganism composed of flagellate Streblomastix strix and complex community of Bacteroidetes bacteria on its surface.</title>
        <authorList>
            <person name="Treitli S.C."/>
            <person name="Kolisko M."/>
            <person name="Husnik F."/>
            <person name="Keeling P."/>
            <person name="Hampl V."/>
        </authorList>
    </citation>
    <scope>NUCLEOTIDE SEQUENCE</scope>
    <source>
        <strain evidence="2">STM</strain>
    </source>
</reference>